<evidence type="ECO:0000256" key="1">
    <source>
        <dbReference type="ARBA" id="ARBA00004236"/>
    </source>
</evidence>
<keyword evidence="5 9" id="KW-1133">Transmembrane helix</keyword>
<evidence type="ECO:0000256" key="4">
    <source>
        <dbReference type="ARBA" id="ARBA00022741"/>
    </source>
</evidence>
<proteinExistence type="predicted"/>
<evidence type="ECO:0000256" key="5">
    <source>
        <dbReference type="ARBA" id="ARBA00022989"/>
    </source>
</evidence>
<dbReference type="EMBL" id="JARESE010000020">
    <property type="protein sequence ID" value="MDE8651651.1"/>
    <property type="molecule type" value="Genomic_DNA"/>
</dbReference>
<protein>
    <submittedName>
        <fullName evidence="11">DUF5706 domain-containing protein</fullName>
    </submittedName>
</protein>
<keyword evidence="4" id="KW-0547">Nucleotide-binding</keyword>
<keyword evidence="7 9" id="KW-0472">Membrane</keyword>
<keyword evidence="3 9" id="KW-0812">Transmembrane</keyword>
<accession>A0ABT5WNM0</accession>
<dbReference type="Proteomes" id="UP001216253">
    <property type="component" value="Unassembled WGS sequence"/>
</dbReference>
<feature type="transmembrane region" description="Helical" evidence="9">
    <location>
        <begin position="163"/>
        <end position="184"/>
    </location>
</feature>
<sequence length="195" mass="21836">MADTREMPGTAPPPPGLRDYDEGTYSVHAVHLVRTAMTNHMALSQMADQKANILMGANFLVFTLAIGAFGGGHYRLSLLILAFTAFISAMLAMIAVVPKYAPPRLSDDANVNLLFFGVFTGFPQEEFVARVMPLLETDGRVLSTMLRDIYQNGMVLQHKKYRFLAYAFHAFRIGLVLAFAVFLFENRDKFWTIFS</sequence>
<evidence type="ECO:0000259" key="10">
    <source>
        <dbReference type="Pfam" id="PF18967"/>
    </source>
</evidence>
<keyword evidence="6" id="KW-0051">Antiviral defense</keyword>
<feature type="region of interest" description="Disordered" evidence="8">
    <location>
        <begin position="1"/>
        <end position="20"/>
    </location>
</feature>
<comment type="caution">
    <text evidence="11">The sequence shown here is derived from an EMBL/GenBank/DDBJ whole genome shotgun (WGS) entry which is preliminary data.</text>
</comment>
<dbReference type="Pfam" id="PF18967">
    <property type="entry name" value="PycTM"/>
    <property type="match status" value="1"/>
</dbReference>
<dbReference type="InterPro" id="IPR043760">
    <property type="entry name" value="PycTM_dom"/>
</dbReference>
<evidence type="ECO:0000256" key="7">
    <source>
        <dbReference type="ARBA" id="ARBA00023136"/>
    </source>
</evidence>
<keyword evidence="2" id="KW-1003">Cell membrane</keyword>
<dbReference type="RefSeq" id="WP_275227754.1">
    <property type="nucleotide sequence ID" value="NZ_JARESE010000020.1"/>
</dbReference>
<gene>
    <name evidence="11" type="ORF">PYV00_07950</name>
</gene>
<feature type="domain" description="Pycsar effector protein" evidence="10">
    <location>
        <begin position="33"/>
        <end position="183"/>
    </location>
</feature>
<organism evidence="11 12">
    <name type="scientific">Novosphingobium album</name>
    <name type="common">ex Liu et al. 2023</name>
    <dbReference type="NCBI Taxonomy" id="3031130"/>
    <lineage>
        <taxon>Bacteria</taxon>
        <taxon>Pseudomonadati</taxon>
        <taxon>Pseudomonadota</taxon>
        <taxon>Alphaproteobacteria</taxon>
        <taxon>Sphingomonadales</taxon>
        <taxon>Sphingomonadaceae</taxon>
        <taxon>Novosphingobium</taxon>
    </lineage>
</organism>
<evidence type="ECO:0000256" key="3">
    <source>
        <dbReference type="ARBA" id="ARBA00022692"/>
    </source>
</evidence>
<evidence type="ECO:0000256" key="8">
    <source>
        <dbReference type="SAM" id="MobiDB-lite"/>
    </source>
</evidence>
<evidence type="ECO:0000256" key="6">
    <source>
        <dbReference type="ARBA" id="ARBA00023118"/>
    </source>
</evidence>
<feature type="transmembrane region" description="Helical" evidence="9">
    <location>
        <begin position="76"/>
        <end position="97"/>
    </location>
</feature>
<evidence type="ECO:0000256" key="9">
    <source>
        <dbReference type="SAM" id="Phobius"/>
    </source>
</evidence>
<feature type="transmembrane region" description="Helical" evidence="9">
    <location>
        <begin position="51"/>
        <end position="70"/>
    </location>
</feature>
<evidence type="ECO:0000256" key="2">
    <source>
        <dbReference type="ARBA" id="ARBA00022475"/>
    </source>
</evidence>
<reference evidence="11 12" key="1">
    <citation type="submission" date="2023-03" db="EMBL/GenBank/DDBJ databases">
        <title>NovoSphingobium album sp. nov. isolated from polycyclic aromatic hydrocarbons- and heavy-metal polluted soil.</title>
        <authorList>
            <person name="Liu Z."/>
            <person name="Wang K."/>
        </authorList>
    </citation>
    <scope>NUCLEOTIDE SEQUENCE [LARGE SCALE GENOMIC DNA]</scope>
    <source>
        <strain evidence="11 12">H3SJ31-1</strain>
    </source>
</reference>
<evidence type="ECO:0000313" key="12">
    <source>
        <dbReference type="Proteomes" id="UP001216253"/>
    </source>
</evidence>
<keyword evidence="12" id="KW-1185">Reference proteome</keyword>
<name>A0ABT5WNM0_9SPHN</name>
<comment type="subcellular location">
    <subcellularLocation>
        <location evidence="1">Cell membrane</location>
    </subcellularLocation>
</comment>
<evidence type="ECO:0000313" key="11">
    <source>
        <dbReference type="EMBL" id="MDE8651651.1"/>
    </source>
</evidence>